<dbReference type="EMBL" id="NPHW01003603">
    <property type="protein sequence ID" value="OXV09298.1"/>
    <property type="molecule type" value="Genomic_DNA"/>
</dbReference>
<proteinExistence type="predicted"/>
<accession>A0A232LZ35</accession>
<keyword evidence="3" id="KW-1185">Reference proteome</keyword>
<gene>
    <name evidence="2" type="ORF">Egran_02939</name>
</gene>
<name>A0A232LZ35_9EURO</name>
<evidence type="ECO:0000313" key="3">
    <source>
        <dbReference type="Proteomes" id="UP000243515"/>
    </source>
</evidence>
<reference evidence="2 3" key="1">
    <citation type="journal article" date="2015" name="Environ. Microbiol.">
        <title>Metagenome sequence of Elaphomyces granulatus from sporocarp tissue reveals Ascomycota ectomycorrhizal fingerprints of genome expansion and a Proteobacteria-rich microbiome.</title>
        <authorList>
            <person name="Quandt C.A."/>
            <person name="Kohler A."/>
            <person name="Hesse C.N."/>
            <person name="Sharpton T.J."/>
            <person name="Martin F."/>
            <person name="Spatafora J.W."/>
        </authorList>
    </citation>
    <scope>NUCLEOTIDE SEQUENCE [LARGE SCALE GENOMIC DNA]</scope>
    <source>
        <strain evidence="2 3">OSC145934</strain>
    </source>
</reference>
<evidence type="ECO:0000313" key="2">
    <source>
        <dbReference type="EMBL" id="OXV09298.1"/>
    </source>
</evidence>
<sequence>MSRSQNSREKRVRNAPNDAIRRYLLGEDAVEHEWESRPELPTSDEIMGTDENHRSLAV</sequence>
<comment type="caution">
    <text evidence="2">The sequence shown here is derived from an EMBL/GenBank/DDBJ whole genome shotgun (WGS) entry which is preliminary data.</text>
</comment>
<dbReference type="AlphaFoldDB" id="A0A232LZ35"/>
<organism evidence="2 3">
    <name type="scientific">Elaphomyces granulatus</name>
    <dbReference type="NCBI Taxonomy" id="519963"/>
    <lineage>
        <taxon>Eukaryota</taxon>
        <taxon>Fungi</taxon>
        <taxon>Dikarya</taxon>
        <taxon>Ascomycota</taxon>
        <taxon>Pezizomycotina</taxon>
        <taxon>Eurotiomycetes</taxon>
        <taxon>Eurotiomycetidae</taxon>
        <taxon>Eurotiales</taxon>
        <taxon>Elaphomycetaceae</taxon>
        <taxon>Elaphomyces</taxon>
    </lineage>
</organism>
<evidence type="ECO:0000256" key="1">
    <source>
        <dbReference type="SAM" id="MobiDB-lite"/>
    </source>
</evidence>
<dbReference type="Proteomes" id="UP000243515">
    <property type="component" value="Unassembled WGS sequence"/>
</dbReference>
<feature type="region of interest" description="Disordered" evidence="1">
    <location>
        <begin position="31"/>
        <end position="58"/>
    </location>
</feature>
<protein>
    <submittedName>
        <fullName evidence="2">Uncharacterized protein</fullName>
    </submittedName>
</protein>